<feature type="transmembrane region" description="Helical" evidence="5">
    <location>
        <begin position="12"/>
        <end position="34"/>
    </location>
</feature>
<dbReference type="Pfam" id="PF00335">
    <property type="entry name" value="Tetraspanin"/>
    <property type="match status" value="1"/>
</dbReference>
<comment type="subcellular location">
    <subcellularLocation>
        <location evidence="1">Membrane</location>
        <topology evidence="1">Multi-pass membrane protein</topology>
    </subcellularLocation>
</comment>
<dbReference type="Proteomes" id="UP000515162">
    <property type="component" value="Chromosome 2R"/>
</dbReference>
<protein>
    <submittedName>
        <fullName evidence="7">23 kDa integral membrane protein</fullName>
    </submittedName>
</protein>
<evidence type="ECO:0000313" key="6">
    <source>
        <dbReference type="Proteomes" id="UP000515162"/>
    </source>
</evidence>
<dbReference type="SUPFAM" id="SSF48652">
    <property type="entry name" value="Tetraspanin"/>
    <property type="match status" value="1"/>
</dbReference>
<keyword evidence="4 5" id="KW-0472">Membrane</keyword>
<evidence type="ECO:0000256" key="5">
    <source>
        <dbReference type="SAM" id="Phobius"/>
    </source>
</evidence>
<sequence length="215" mass="23959">MGCTSGCVKCFLNTLNTLNALSGLSLIAIATLALSKAPLAYILFLYGLGGIIFVSAVLGCCGICMENVCMTAMYGFLLLAQLIISLLGIFRFKFTEEYIEKFAAEEVQTKWDEELVEPGAMDIYQTVYECCGRDSPDDYVAIGRQTLPPSCYPQEDPQMPHYLAGCVQKSSENFVVLFSYAHDTNWIAVGITILMMIAAFYLVGRFRKQRIRYSY</sequence>
<dbReference type="RefSeq" id="XP_033154773.1">
    <property type="nucleotide sequence ID" value="XM_033298882.1"/>
</dbReference>
<name>A0A6P8JGH5_DROMA</name>
<dbReference type="PANTHER" id="PTHR19282">
    <property type="entry name" value="TETRASPANIN"/>
    <property type="match status" value="1"/>
</dbReference>
<feature type="transmembrane region" description="Helical" evidence="5">
    <location>
        <begin position="186"/>
        <end position="204"/>
    </location>
</feature>
<keyword evidence="2 5" id="KW-0812">Transmembrane</keyword>
<evidence type="ECO:0000313" key="7">
    <source>
        <dbReference type="RefSeq" id="XP_033154773.1"/>
    </source>
</evidence>
<dbReference type="GO" id="GO:0005886">
    <property type="term" value="C:plasma membrane"/>
    <property type="evidence" value="ECO:0007669"/>
    <property type="project" value="TreeGrafter"/>
</dbReference>
<feature type="transmembrane region" description="Helical" evidence="5">
    <location>
        <begin position="72"/>
        <end position="92"/>
    </location>
</feature>
<dbReference type="Gene3D" id="1.10.1450.10">
    <property type="entry name" value="Tetraspanin"/>
    <property type="match status" value="1"/>
</dbReference>
<evidence type="ECO:0000256" key="4">
    <source>
        <dbReference type="ARBA" id="ARBA00023136"/>
    </source>
</evidence>
<dbReference type="PANTHER" id="PTHR19282:SF562">
    <property type="entry name" value="AT12771P-RELATED"/>
    <property type="match status" value="1"/>
</dbReference>
<reference evidence="7" key="1">
    <citation type="submission" date="2025-08" db="UniProtKB">
        <authorList>
            <consortium name="RefSeq"/>
        </authorList>
    </citation>
    <scope>IDENTIFICATION</scope>
    <source>
        <strain evidence="7">Mau12</strain>
        <tissue evidence="7">Whole Body</tissue>
    </source>
</reference>
<evidence type="ECO:0000256" key="1">
    <source>
        <dbReference type="ARBA" id="ARBA00004141"/>
    </source>
</evidence>
<keyword evidence="3 5" id="KW-1133">Transmembrane helix</keyword>
<dbReference type="InterPro" id="IPR018499">
    <property type="entry name" value="Tetraspanin/Peripherin"/>
</dbReference>
<dbReference type="AlphaFoldDB" id="A0A6P8JGH5"/>
<feature type="transmembrane region" description="Helical" evidence="5">
    <location>
        <begin position="40"/>
        <end position="65"/>
    </location>
</feature>
<proteinExistence type="predicted"/>
<dbReference type="CDD" id="cd03127">
    <property type="entry name" value="tetraspanin_LEL"/>
    <property type="match status" value="1"/>
</dbReference>
<dbReference type="GeneID" id="117137443"/>
<accession>A0A6P8JGH5</accession>
<keyword evidence="6" id="KW-1185">Reference proteome</keyword>
<evidence type="ECO:0000256" key="3">
    <source>
        <dbReference type="ARBA" id="ARBA00022989"/>
    </source>
</evidence>
<dbReference type="InterPro" id="IPR008952">
    <property type="entry name" value="Tetraspanin_EC2_sf"/>
</dbReference>
<gene>
    <name evidence="7" type="primary">LOC117137443</name>
</gene>
<organism evidence="6 7">
    <name type="scientific">Drosophila mauritiana</name>
    <name type="common">Fruit fly</name>
    <dbReference type="NCBI Taxonomy" id="7226"/>
    <lineage>
        <taxon>Eukaryota</taxon>
        <taxon>Metazoa</taxon>
        <taxon>Ecdysozoa</taxon>
        <taxon>Arthropoda</taxon>
        <taxon>Hexapoda</taxon>
        <taxon>Insecta</taxon>
        <taxon>Pterygota</taxon>
        <taxon>Neoptera</taxon>
        <taxon>Endopterygota</taxon>
        <taxon>Diptera</taxon>
        <taxon>Brachycera</taxon>
        <taxon>Muscomorpha</taxon>
        <taxon>Ephydroidea</taxon>
        <taxon>Drosophilidae</taxon>
        <taxon>Drosophila</taxon>
        <taxon>Sophophora</taxon>
    </lineage>
</organism>
<evidence type="ECO:0000256" key="2">
    <source>
        <dbReference type="ARBA" id="ARBA00022692"/>
    </source>
</evidence>